<dbReference type="GO" id="GO:0016740">
    <property type="term" value="F:transferase activity"/>
    <property type="evidence" value="ECO:0007669"/>
    <property type="project" value="UniProtKB-KW"/>
</dbReference>
<evidence type="ECO:0000259" key="1">
    <source>
        <dbReference type="Pfam" id="PF01636"/>
    </source>
</evidence>
<proteinExistence type="predicted"/>
<reference evidence="2 3" key="1">
    <citation type="submission" date="2019-12" db="EMBL/GenBank/DDBJ databases">
        <title>Auraticoccus cholistani sp. nov., an actinomycete isolated from soil of Cholistan desert.</title>
        <authorList>
            <person name="Cheema M.T."/>
        </authorList>
    </citation>
    <scope>NUCLEOTIDE SEQUENCE [LARGE SCALE GENOMIC DNA]</scope>
    <source>
        <strain evidence="2 3">F435</strain>
    </source>
</reference>
<dbReference type="Proteomes" id="UP000435304">
    <property type="component" value="Unassembled WGS sequence"/>
</dbReference>
<dbReference type="InterPro" id="IPR011009">
    <property type="entry name" value="Kinase-like_dom_sf"/>
</dbReference>
<name>A0A6A9V1N3_9ACTN</name>
<gene>
    <name evidence="2" type="ORF">GC722_15945</name>
</gene>
<dbReference type="Gene3D" id="3.90.1200.10">
    <property type="match status" value="1"/>
</dbReference>
<evidence type="ECO:0000313" key="3">
    <source>
        <dbReference type="Proteomes" id="UP000435304"/>
    </source>
</evidence>
<feature type="domain" description="Aminoglycoside phosphotransferase" evidence="1">
    <location>
        <begin position="180"/>
        <end position="371"/>
    </location>
</feature>
<keyword evidence="2" id="KW-0808">Transferase</keyword>
<keyword evidence="3" id="KW-1185">Reference proteome</keyword>
<organism evidence="2 3">
    <name type="scientific">Auraticoccus cholistanensis</name>
    <dbReference type="NCBI Taxonomy" id="2656650"/>
    <lineage>
        <taxon>Bacteria</taxon>
        <taxon>Bacillati</taxon>
        <taxon>Actinomycetota</taxon>
        <taxon>Actinomycetes</taxon>
        <taxon>Propionibacteriales</taxon>
        <taxon>Propionibacteriaceae</taxon>
        <taxon>Auraticoccus</taxon>
    </lineage>
</organism>
<dbReference type="EMBL" id="WPCU01000010">
    <property type="protein sequence ID" value="MVA77497.1"/>
    <property type="molecule type" value="Genomic_DNA"/>
</dbReference>
<sequence length="416" mass="44582">MCADRLLETSAAAGTTRAADRRLAGSDPQLPALAVVLDPDRLGETLLPALAAAGVPARAVTVDYLRYKPGTSLMASAQLLTPDGAEPALLRAWSSRRGPSRLRRHDRWPAVELPGLQLVLAPAEAERRLQVQRARTRGWRLHPEGEPGWPTVPLRYRPGRRWVGRLDDATGTPRAAVKALTADAVGPVTAALRRAHAAGVPVSPLAGTDVRHGLVATRWVEGRPCSWTVSAYAADVEQLGRALAPLHTAPVDADAVLDRREAPLRRADQALRALTRLLPDDGALLDRVRRAVGAAAGSLTRPTTRPVRVHGDLHADQVLFTSGGAVLLDLDRSRPDDPLTDLASWTAADGGDLDRAEPLAAGLEAGGAPVGDLSALGLLTAVAVLQRAVEPFRHRHPHWPQETRRRLRRALELAAR</sequence>
<evidence type="ECO:0000313" key="2">
    <source>
        <dbReference type="EMBL" id="MVA77497.1"/>
    </source>
</evidence>
<dbReference type="InterPro" id="IPR002575">
    <property type="entry name" value="Aminoglycoside_PTrfase"/>
</dbReference>
<dbReference type="AlphaFoldDB" id="A0A6A9V1N3"/>
<dbReference type="SUPFAM" id="SSF56112">
    <property type="entry name" value="Protein kinase-like (PK-like)"/>
    <property type="match status" value="1"/>
</dbReference>
<comment type="caution">
    <text evidence="2">The sequence shown here is derived from an EMBL/GenBank/DDBJ whole genome shotgun (WGS) entry which is preliminary data.</text>
</comment>
<protein>
    <submittedName>
        <fullName evidence="2">Phosphotransferase</fullName>
    </submittedName>
</protein>
<dbReference type="Pfam" id="PF01636">
    <property type="entry name" value="APH"/>
    <property type="match status" value="1"/>
</dbReference>
<dbReference type="RefSeq" id="WP_156611724.1">
    <property type="nucleotide sequence ID" value="NZ_WPCU01000010.1"/>
</dbReference>
<accession>A0A6A9V1N3</accession>